<evidence type="ECO:0000259" key="6">
    <source>
        <dbReference type="Pfam" id="PF02656"/>
    </source>
</evidence>
<dbReference type="GO" id="GO:0012505">
    <property type="term" value="C:endomembrane system"/>
    <property type="evidence" value="ECO:0007669"/>
    <property type="project" value="UniProtKB-SubCell"/>
</dbReference>
<dbReference type="Proteomes" id="UP000321790">
    <property type="component" value="Unassembled WGS sequence"/>
</dbReference>
<comment type="subcellular location">
    <subcellularLocation>
        <location evidence="1">Endomembrane system</location>
        <topology evidence="1">Multi-pass membrane protein</topology>
    </subcellularLocation>
</comment>
<evidence type="ECO:0000256" key="2">
    <source>
        <dbReference type="ARBA" id="ARBA00022692"/>
    </source>
</evidence>
<comment type="caution">
    <text evidence="7">The sequence shown here is derived from an EMBL/GenBank/DDBJ whole genome shotgun (WGS) entry which is preliminary data.</text>
</comment>
<gene>
    <name evidence="7" type="ORF">FUA26_10370</name>
</gene>
<feature type="transmembrane region" description="Helical" evidence="5">
    <location>
        <begin position="61"/>
        <end position="83"/>
    </location>
</feature>
<protein>
    <submittedName>
        <fullName evidence="7">DUF202 domain-containing protein</fullName>
    </submittedName>
</protein>
<reference evidence="8" key="1">
    <citation type="submission" date="2019-08" db="EMBL/GenBank/DDBJ databases">
        <title>Seonamhaeicola sediminis sp. nov., isolated from marine sediment.</title>
        <authorList>
            <person name="Cao W.R."/>
        </authorList>
    </citation>
    <scope>NUCLEOTIDE SEQUENCE [LARGE SCALE GENOMIC DNA]</scope>
    <source>
        <strain evidence="8">Gy8</strain>
    </source>
</reference>
<evidence type="ECO:0000313" key="7">
    <source>
        <dbReference type="EMBL" id="TXE09882.1"/>
    </source>
</evidence>
<proteinExistence type="predicted"/>
<keyword evidence="8" id="KW-1185">Reference proteome</keyword>
<organism evidence="7 8">
    <name type="scientific">Seonamhaeicola algicola</name>
    <dbReference type="NCBI Taxonomy" id="1719036"/>
    <lineage>
        <taxon>Bacteria</taxon>
        <taxon>Pseudomonadati</taxon>
        <taxon>Bacteroidota</taxon>
        <taxon>Flavobacteriia</taxon>
        <taxon>Flavobacteriales</taxon>
        <taxon>Flavobacteriaceae</taxon>
    </lineage>
</organism>
<dbReference type="InterPro" id="IPR003807">
    <property type="entry name" value="DUF202"/>
</dbReference>
<name>A0A5C7AW00_9FLAO</name>
<keyword evidence="4 5" id="KW-0472">Membrane</keyword>
<dbReference type="RefSeq" id="WP_147135442.1">
    <property type="nucleotide sequence ID" value="NZ_VOSC01000025.1"/>
</dbReference>
<keyword evidence="2 5" id="KW-0812">Transmembrane</keyword>
<feature type="transmembrane region" description="Helical" evidence="5">
    <location>
        <begin position="35"/>
        <end position="55"/>
    </location>
</feature>
<dbReference type="EMBL" id="VOSC01000025">
    <property type="protein sequence ID" value="TXE09882.1"/>
    <property type="molecule type" value="Genomic_DNA"/>
</dbReference>
<dbReference type="OrthoDB" id="965828at2"/>
<keyword evidence="3 5" id="KW-1133">Transmembrane helix</keyword>
<evidence type="ECO:0000313" key="8">
    <source>
        <dbReference type="Proteomes" id="UP000321790"/>
    </source>
</evidence>
<evidence type="ECO:0000256" key="5">
    <source>
        <dbReference type="SAM" id="Phobius"/>
    </source>
</evidence>
<dbReference type="AlphaFoldDB" id="A0A5C7AW00"/>
<sequence length="107" mass="12470">MKLPSFGRHFKPDEKVILRDYLAIERTRLANERTLLSYIRSSLYLLLGSIAFYQLKDFPNFKYLAGASLVFSGLFLIIGVYRFTTLKRSLKKLYYMSEALESLDDKA</sequence>
<evidence type="ECO:0000256" key="3">
    <source>
        <dbReference type="ARBA" id="ARBA00022989"/>
    </source>
</evidence>
<dbReference type="Pfam" id="PF02656">
    <property type="entry name" value="DUF202"/>
    <property type="match status" value="1"/>
</dbReference>
<evidence type="ECO:0000256" key="4">
    <source>
        <dbReference type="ARBA" id="ARBA00023136"/>
    </source>
</evidence>
<evidence type="ECO:0000256" key="1">
    <source>
        <dbReference type="ARBA" id="ARBA00004127"/>
    </source>
</evidence>
<accession>A0A5C7AW00</accession>
<feature type="domain" description="DUF202" evidence="6">
    <location>
        <begin position="26"/>
        <end position="87"/>
    </location>
</feature>